<name>A0A927HT71_KLEPN</name>
<dbReference type="EMBL" id="JACXTJ010000001">
    <property type="protein sequence ID" value="MBD3721074.1"/>
    <property type="molecule type" value="Genomic_DNA"/>
</dbReference>
<reference evidence="1" key="1">
    <citation type="submission" date="2020-07" db="EMBL/GenBank/DDBJ databases">
        <title>Clinical and genomic characterization of carbapenemase-producing Enterobacterales causing secondary infections during the COVID-19 crisis at a New York City hospital.</title>
        <authorList>
            <person name="Gomez-Simmonds A."/>
            <person name="Annavajhala M.K."/>
            <person name="Uhlemann A.-C."/>
        </authorList>
    </citation>
    <scope>NUCLEOTIDE SEQUENCE</scope>
    <source>
        <strain evidence="1">NK1607</strain>
    </source>
</reference>
<gene>
    <name evidence="1" type="ORF">IE992_10725</name>
</gene>
<sequence>MASLGKIIYWLGPDRRLYRAVVRDAGSEEQIKSSRVAVGGGLVPSPRPSP</sequence>
<accession>A0A927HT71</accession>
<evidence type="ECO:0000313" key="1">
    <source>
        <dbReference type="EMBL" id="MBD3721074.1"/>
    </source>
</evidence>
<dbReference type="Proteomes" id="UP000609027">
    <property type="component" value="Unassembled WGS sequence"/>
</dbReference>
<dbReference type="AlphaFoldDB" id="A0A927HT71"/>
<comment type="caution">
    <text evidence="1">The sequence shown here is derived from an EMBL/GenBank/DDBJ whole genome shotgun (WGS) entry which is preliminary data.</text>
</comment>
<protein>
    <submittedName>
        <fullName evidence="1">Uncharacterized protein</fullName>
    </submittedName>
</protein>
<evidence type="ECO:0000313" key="2">
    <source>
        <dbReference type="Proteomes" id="UP000609027"/>
    </source>
</evidence>
<proteinExistence type="predicted"/>
<organism evidence="1 2">
    <name type="scientific">Klebsiella pneumoniae</name>
    <dbReference type="NCBI Taxonomy" id="573"/>
    <lineage>
        <taxon>Bacteria</taxon>
        <taxon>Pseudomonadati</taxon>
        <taxon>Pseudomonadota</taxon>
        <taxon>Gammaproteobacteria</taxon>
        <taxon>Enterobacterales</taxon>
        <taxon>Enterobacteriaceae</taxon>
        <taxon>Klebsiella/Raoultella group</taxon>
        <taxon>Klebsiella</taxon>
        <taxon>Klebsiella pneumoniae complex</taxon>
    </lineage>
</organism>